<sequence>MTTGGPQHVGIVLDGNRRWAKEHGLSPSDGHRIGFGRIPQVLSWCEESGVPMVTLWMLSTENLRRDPAEVEALMEIITGAVLQLSWAGRWRIRHLGEGDALPARVAQAVRHAEQASADVSDTLTVNLAIAYGGRREIASAVRRLMTGWAREGVPVDEAAKQLTIEDLSRAISDGQPDPDLLIRTSGERRSSGFLLWGGVGAELWFTLALFTFSSSVCRPVWEAVGDLSLRRCGREMTALRTFGA</sequence>
<comment type="caution">
    <text evidence="5">The sequence shown here is derived from an EMBL/GenBank/DDBJ whole genome shotgun (WGS) entry which is preliminary data.</text>
</comment>
<dbReference type="InterPro" id="IPR001441">
    <property type="entry name" value="UPP_synth-like"/>
</dbReference>
<organism evidence="5 6">
    <name type="scientific">Streptomyces brevispora</name>
    <dbReference type="NCBI Taxonomy" id="887462"/>
    <lineage>
        <taxon>Bacteria</taxon>
        <taxon>Bacillati</taxon>
        <taxon>Actinomycetota</taxon>
        <taxon>Actinomycetes</taxon>
        <taxon>Kitasatosporales</taxon>
        <taxon>Streptomycetaceae</taxon>
        <taxon>Streptomyces</taxon>
    </lineage>
</organism>
<comment type="similarity">
    <text evidence="4">Belongs to the UPP synthase family. Z-FPP synthase subfamily.</text>
</comment>
<dbReference type="SUPFAM" id="SSF64005">
    <property type="entry name" value="Undecaprenyl diphosphate synthase"/>
    <property type="match status" value="1"/>
</dbReference>
<dbReference type="GO" id="GO:0005886">
    <property type="term" value="C:plasma membrane"/>
    <property type="evidence" value="ECO:0007669"/>
    <property type="project" value="TreeGrafter"/>
</dbReference>
<dbReference type="GO" id="GO:0033850">
    <property type="term" value="F:Z-farnesyl diphosphate synthase activity"/>
    <property type="evidence" value="ECO:0007669"/>
    <property type="project" value="TreeGrafter"/>
</dbReference>
<proteinExistence type="inferred from homology"/>
<dbReference type="InterPro" id="IPR018520">
    <property type="entry name" value="UPP_synth-like_CS"/>
</dbReference>
<dbReference type="CDD" id="cd00475">
    <property type="entry name" value="Cis_IPPS"/>
    <property type="match status" value="1"/>
</dbReference>
<gene>
    <name evidence="5" type="ORF">FHX80_12640</name>
</gene>
<dbReference type="AlphaFoldDB" id="A0A561TYY6"/>
<protein>
    <submittedName>
        <fullName evidence="5">Short-chain Z-isoprenyl diphosphate synthase</fullName>
    </submittedName>
</protein>
<dbReference type="Pfam" id="PF01255">
    <property type="entry name" value="Prenyltransf"/>
    <property type="match status" value="1"/>
</dbReference>
<dbReference type="RefSeq" id="WP_167523799.1">
    <property type="nucleotide sequence ID" value="NZ_VIWW01000002.1"/>
</dbReference>
<evidence type="ECO:0000313" key="6">
    <source>
        <dbReference type="Proteomes" id="UP000318186"/>
    </source>
</evidence>
<dbReference type="PANTHER" id="PTHR10291:SF43">
    <property type="entry name" value="DEHYDRODOLICHYL DIPHOSPHATE SYNTHASE COMPLEX SUBUNIT DHDDS"/>
    <property type="match status" value="1"/>
</dbReference>
<accession>A0A561TYY6</accession>
<evidence type="ECO:0000313" key="5">
    <source>
        <dbReference type="EMBL" id="TWF92320.1"/>
    </source>
</evidence>
<dbReference type="GO" id="GO:0045547">
    <property type="term" value="F:ditrans,polycis-polyprenyl diphosphate synthase [(2E,6E)-farnesyl diphosphate specific] activity"/>
    <property type="evidence" value="ECO:0007669"/>
    <property type="project" value="TreeGrafter"/>
</dbReference>
<dbReference type="EMBL" id="VIWW01000002">
    <property type="protein sequence ID" value="TWF92320.1"/>
    <property type="molecule type" value="Genomic_DNA"/>
</dbReference>
<dbReference type="GO" id="GO:0016094">
    <property type="term" value="P:polyprenol biosynthetic process"/>
    <property type="evidence" value="ECO:0007669"/>
    <property type="project" value="TreeGrafter"/>
</dbReference>
<evidence type="ECO:0000256" key="2">
    <source>
        <dbReference type="ARBA" id="ARBA00022723"/>
    </source>
</evidence>
<dbReference type="NCBIfam" id="TIGR00055">
    <property type="entry name" value="uppS"/>
    <property type="match status" value="1"/>
</dbReference>
<keyword evidence="1" id="KW-0808">Transferase</keyword>
<evidence type="ECO:0000256" key="1">
    <source>
        <dbReference type="ARBA" id="ARBA00022679"/>
    </source>
</evidence>
<evidence type="ECO:0000256" key="4">
    <source>
        <dbReference type="ARBA" id="ARBA00038453"/>
    </source>
</evidence>
<dbReference type="Proteomes" id="UP000318186">
    <property type="component" value="Unassembled WGS sequence"/>
</dbReference>
<reference evidence="5 6" key="1">
    <citation type="submission" date="2019-06" db="EMBL/GenBank/DDBJ databases">
        <title>Sequencing the genomes of 1000 actinobacteria strains.</title>
        <authorList>
            <person name="Klenk H.-P."/>
        </authorList>
    </citation>
    <scope>NUCLEOTIDE SEQUENCE [LARGE SCALE GENOMIC DNA]</scope>
    <source>
        <strain evidence="5 6">DSM 42059</strain>
    </source>
</reference>
<dbReference type="PANTHER" id="PTHR10291">
    <property type="entry name" value="DEHYDRODOLICHYL DIPHOSPHATE SYNTHASE FAMILY MEMBER"/>
    <property type="match status" value="1"/>
</dbReference>
<dbReference type="Gene3D" id="3.40.1180.10">
    <property type="entry name" value="Decaprenyl diphosphate synthase-like"/>
    <property type="match status" value="1"/>
</dbReference>
<keyword evidence="3" id="KW-0460">Magnesium</keyword>
<dbReference type="InterPro" id="IPR036424">
    <property type="entry name" value="UPP_synth-like_sf"/>
</dbReference>
<dbReference type="PROSITE" id="PS01066">
    <property type="entry name" value="UPP_SYNTHASE"/>
    <property type="match status" value="1"/>
</dbReference>
<name>A0A561TYY6_9ACTN</name>
<dbReference type="GO" id="GO:0046872">
    <property type="term" value="F:metal ion binding"/>
    <property type="evidence" value="ECO:0007669"/>
    <property type="project" value="UniProtKB-KW"/>
</dbReference>
<evidence type="ECO:0000256" key="3">
    <source>
        <dbReference type="ARBA" id="ARBA00022842"/>
    </source>
</evidence>
<keyword evidence="2" id="KW-0479">Metal-binding</keyword>